<keyword evidence="1" id="KW-1133">Transmembrane helix</keyword>
<protein>
    <recommendedName>
        <fullName evidence="4">DUF4386 family protein</fullName>
    </recommendedName>
</protein>
<organism evidence="2 3">
    <name type="scientific">Blastococcus deserti</name>
    <dbReference type="NCBI Taxonomy" id="2259033"/>
    <lineage>
        <taxon>Bacteria</taxon>
        <taxon>Bacillati</taxon>
        <taxon>Actinomycetota</taxon>
        <taxon>Actinomycetes</taxon>
        <taxon>Geodermatophilales</taxon>
        <taxon>Geodermatophilaceae</taxon>
        <taxon>Blastococcus</taxon>
    </lineage>
</organism>
<keyword evidence="1" id="KW-0812">Transmembrane</keyword>
<dbReference type="Proteomes" id="UP001597402">
    <property type="component" value="Unassembled WGS sequence"/>
</dbReference>
<proteinExistence type="predicted"/>
<feature type="transmembrane region" description="Helical" evidence="1">
    <location>
        <begin position="60"/>
        <end position="82"/>
    </location>
</feature>
<feature type="transmembrane region" description="Helical" evidence="1">
    <location>
        <begin position="94"/>
        <end position="117"/>
    </location>
</feature>
<evidence type="ECO:0000256" key="1">
    <source>
        <dbReference type="SAM" id="Phobius"/>
    </source>
</evidence>
<feature type="transmembrane region" description="Helical" evidence="1">
    <location>
        <begin position="137"/>
        <end position="156"/>
    </location>
</feature>
<feature type="transmembrane region" description="Helical" evidence="1">
    <location>
        <begin position="15"/>
        <end position="35"/>
    </location>
</feature>
<evidence type="ECO:0000313" key="2">
    <source>
        <dbReference type="EMBL" id="MFD2092739.1"/>
    </source>
</evidence>
<feature type="transmembrane region" description="Helical" evidence="1">
    <location>
        <begin position="163"/>
        <end position="180"/>
    </location>
</feature>
<keyword evidence="1" id="KW-0472">Membrane</keyword>
<dbReference type="RefSeq" id="WP_376877226.1">
    <property type="nucleotide sequence ID" value="NZ_JBHUHP010000014.1"/>
</dbReference>
<dbReference type="EMBL" id="JBHUHP010000014">
    <property type="protein sequence ID" value="MFD2092739.1"/>
    <property type="molecule type" value="Genomic_DNA"/>
</dbReference>
<keyword evidence="3" id="KW-1185">Reference proteome</keyword>
<evidence type="ECO:0008006" key="4">
    <source>
        <dbReference type="Google" id="ProtNLM"/>
    </source>
</evidence>
<name>A0ABW4XCR6_9ACTN</name>
<accession>A0ABW4XCR6</accession>
<reference evidence="3" key="1">
    <citation type="journal article" date="2019" name="Int. J. Syst. Evol. Microbiol.">
        <title>The Global Catalogue of Microorganisms (GCM) 10K type strain sequencing project: providing services to taxonomists for standard genome sequencing and annotation.</title>
        <authorList>
            <consortium name="The Broad Institute Genomics Platform"/>
            <consortium name="The Broad Institute Genome Sequencing Center for Infectious Disease"/>
            <person name="Wu L."/>
            <person name="Ma J."/>
        </authorList>
    </citation>
    <scope>NUCLEOTIDE SEQUENCE [LARGE SCALE GENOMIC DNA]</scope>
    <source>
        <strain evidence="3">JCM 3338</strain>
    </source>
</reference>
<evidence type="ECO:0000313" key="3">
    <source>
        <dbReference type="Proteomes" id="UP001597402"/>
    </source>
</evidence>
<feature type="transmembrane region" description="Helical" evidence="1">
    <location>
        <begin position="186"/>
        <end position="204"/>
    </location>
</feature>
<comment type="caution">
    <text evidence="2">The sequence shown here is derived from an EMBL/GenBank/DDBJ whole genome shotgun (WGS) entry which is preliminary data.</text>
</comment>
<sequence length="207" mass="20663">MTTTTVQTTDRRQRAAIGAAGLGAVLAFVGSVLSFPDPLGGSGTAAEAARRLEGTAVDRAVLLVGVYVLLATVVVAALTAALPDRSAARRIVPALGVAHLFLFALSAAGLGGARAAGDIFDGVTPAALEAGLVLSNAAFPLAQSAGVAFGVAVFLASRSADRILRGLGVAAGVIAVGLLVPPVGWIVLYLTPAWFAVTGVLLAVRNR</sequence>
<gene>
    <name evidence="2" type="ORF">ACFSHS_14280</name>
</gene>